<sequence>MSDTSGSSDSHVRLILNIWFTFQIIGGHFLTPLLLITFLFSKAKRDATLFSLGVTLVLSSICNCLLLYTNQYLGPEPNKVLCIFQAACFGASAPMLSVATMALVWQIRSRVKMKAVEWLSLIIVAPYITFVAFLIVITVLGSRRPDTVTRARRKFYCSIESRVISLISIAFTSTAALLATGFTVTLCFQICRFLRIVHQTRRGQIPILPLATRFIIFMMYLFFAFGSSLWSIRDRQTFIRDIYASTFGIAYFIVFGTQRDVLQAWHLCRKDTSRTKFSTDTGAQTIDGSRVLQLDISLDHADPVSGVGTPHAPFLPTYSAYTPTH</sequence>
<gene>
    <name evidence="2" type="ORF">B0F90DRAFT_204909</name>
</gene>
<name>A0AAD4M7C4_9AGAM</name>
<evidence type="ECO:0000313" key="2">
    <source>
        <dbReference type="EMBL" id="KAI0302314.1"/>
    </source>
</evidence>
<evidence type="ECO:0000313" key="3">
    <source>
        <dbReference type="Proteomes" id="UP001203297"/>
    </source>
</evidence>
<protein>
    <submittedName>
        <fullName evidence="2">Uncharacterized protein</fullName>
    </submittedName>
</protein>
<dbReference type="EMBL" id="WTXG01000011">
    <property type="protein sequence ID" value="KAI0302314.1"/>
    <property type="molecule type" value="Genomic_DNA"/>
</dbReference>
<dbReference type="Proteomes" id="UP001203297">
    <property type="component" value="Unassembled WGS sequence"/>
</dbReference>
<accession>A0AAD4M7C4</accession>
<keyword evidence="1" id="KW-0472">Membrane</keyword>
<reference evidence="2" key="1">
    <citation type="journal article" date="2022" name="New Phytol.">
        <title>Evolutionary transition to the ectomycorrhizal habit in the genomes of a hyperdiverse lineage of mushroom-forming fungi.</title>
        <authorList>
            <person name="Looney B."/>
            <person name="Miyauchi S."/>
            <person name="Morin E."/>
            <person name="Drula E."/>
            <person name="Courty P.E."/>
            <person name="Kohler A."/>
            <person name="Kuo A."/>
            <person name="LaButti K."/>
            <person name="Pangilinan J."/>
            <person name="Lipzen A."/>
            <person name="Riley R."/>
            <person name="Andreopoulos W."/>
            <person name="He G."/>
            <person name="Johnson J."/>
            <person name="Nolan M."/>
            <person name="Tritt A."/>
            <person name="Barry K.W."/>
            <person name="Grigoriev I.V."/>
            <person name="Nagy L.G."/>
            <person name="Hibbett D."/>
            <person name="Henrissat B."/>
            <person name="Matheny P.B."/>
            <person name="Labbe J."/>
            <person name="Martin F.M."/>
        </authorList>
    </citation>
    <scope>NUCLEOTIDE SEQUENCE</scope>
    <source>
        <strain evidence="2">BPL690</strain>
    </source>
</reference>
<evidence type="ECO:0000256" key="1">
    <source>
        <dbReference type="SAM" id="Phobius"/>
    </source>
</evidence>
<comment type="caution">
    <text evidence="2">The sequence shown here is derived from an EMBL/GenBank/DDBJ whole genome shotgun (WGS) entry which is preliminary data.</text>
</comment>
<keyword evidence="3" id="KW-1185">Reference proteome</keyword>
<dbReference type="AlphaFoldDB" id="A0AAD4M7C4"/>
<feature type="transmembrane region" description="Helical" evidence="1">
    <location>
        <begin position="47"/>
        <end position="68"/>
    </location>
</feature>
<organism evidence="2 3">
    <name type="scientific">Multifurca ochricompacta</name>
    <dbReference type="NCBI Taxonomy" id="376703"/>
    <lineage>
        <taxon>Eukaryota</taxon>
        <taxon>Fungi</taxon>
        <taxon>Dikarya</taxon>
        <taxon>Basidiomycota</taxon>
        <taxon>Agaricomycotina</taxon>
        <taxon>Agaricomycetes</taxon>
        <taxon>Russulales</taxon>
        <taxon>Russulaceae</taxon>
        <taxon>Multifurca</taxon>
    </lineage>
</organism>
<proteinExistence type="predicted"/>
<feature type="transmembrane region" description="Helical" evidence="1">
    <location>
        <begin position="210"/>
        <end position="232"/>
    </location>
</feature>
<feature type="transmembrane region" description="Helical" evidence="1">
    <location>
        <begin position="163"/>
        <end position="189"/>
    </location>
</feature>
<keyword evidence="1" id="KW-1133">Transmembrane helix</keyword>
<feature type="transmembrane region" description="Helical" evidence="1">
    <location>
        <begin position="83"/>
        <end position="106"/>
    </location>
</feature>
<feature type="transmembrane region" description="Helical" evidence="1">
    <location>
        <begin position="118"/>
        <end position="143"/>
    </location>
</feature>
<feature type="transmembrane region" description="Helical" evidence="1">
    <location>
        <begin position="238"/>
        <end position="257"/>
    </location>
</feature>
<feature type="transmembrane region" description="Helical" evidence="1">
    <location>
        <begin position="20"/>
        <end position="40"/>
    </location>
</feature>
<keyword evidence="1" id="KW-0812">Transmembrane</keyword>